<evidence type="ECO:0000256" key="5">
    <source>
        <dbReference type="ARBA" id="ARBA00022692"/>
    </source>
</evidence>
<keyword evidence="7 10" id="KW-1133">Transmembrane helix</keyword>
<keyword evidence="9 10" id="KW-0472">Membrane</keyword>
<keyword evidence="6" id="KW-0653">Protein transport</keyword>
<keyword evidence="3" id="KW-0813">Transport</keyword>
<dbReference type="InterPro" id="IPR003849">
    <property type="entry name" value="Preprotein_translocase_YajC"/>
</dbReference>
<dbReference type="Pfam" id="PF02699">
    <property type="entry name" value="YajC"/>
    <property type="match status" value="1"/>
</dbReference>
<evidence type="ECO:0000256" key="7">
    <source>
        <dbReference type="ARBA" id="ARBA00022989"/>
    </source>
</evidence>
<accession>A0ABS4EBE9</accession>
<comment type="subcellular location">
    <subcellularLocation>
        <location evidence="1">Cell membrane</location>
        <topology evidence="1">Single-pass membrane protein</topology>
    </subcellularLocation>
</comment>
<evidence type="ECO:0000256" key="10">
    <source>
        <dbReference type="SAM" id="Phobius"/>
    </source>
</evidence>
<comment type="similarity">
    <text evidence="2">Belongs to the YajC family.</text>
</comment>
<evidence type="ECO:0000256" key="1">
    <source>
        <dbReference type="ARBA" id="ARBA00004162"/>
    </source>
</evidence>
<proteinExistence type="inferred from homology"/>
<dbReference type="RefSeq" id="WP_209456711.1">
    <property type="nucleotide sequence ID" value="NZ_BAAACS010000002.1"/>
</dbReference>
<evidence type="ECO:0000256" key="6">
    <source>
        <dbReference type="ARBA" id="ARBA00022927"/>
    </source>
</evidence>
<dbReference type="PANTHER" id="PTHR33909:SF1">
    <property type="entry name" value="SEC TRANSLOCON ACCESSORY COMPLEX SUBUNIT YAJC"/>
    <property type="match status" value="1"/>
</dbReference>
<keyword evidence="8" id="KW-0811">Translocation</keyword>
<dbReference type="EMBL" id="JAGGJX010000002">
    <property type="protein sequence ID" value="MBP1855266.1"/>
    <property type="molecule type" value="Genomic_DNA"/>
</dbReference>
<keyword evidence="5 10" id="KW-0812">Transmembrane</keyword>
<comment type="caution">
    <text evidence="11">The sequence shown here is derived from an EMBL/GenBank/DDBJ whole genome shotgun (WGS) entry which is preliminary data.</text>
</comment>
<evidence type="ECO:0000313" key="11">
    <source>
        <dbReference type="EMBL" id="MBP1855266.1"/>
    </source>
</evidence>
<keyword evidence="12" id="KW-1185">Reference proteome</keyword>
<gene>
    <name evidence="11" type="ORF">J2Z43_001659</name>
</gene>
<organism evidence="11 12">
    <name type="scientific">Metaclostridioides mangenotii</name>
    <dbReference type="NCBI Taxonomy" id="1540"/>
    <lineage>
        <taxon>Bacteria</taxon>
        <taxon>Bacillati</taxon>
        <taxon>Bacillota</taxon>
        <taxon>Clostridia</taxon>
        <taxon>Peptostreptococcales</taxon>
        <taxon>Peptostreptococcaceae</taxon>
        <taxon>Metaclostridioides</taxon>
    </lineage>
</organism>
<reference evidence="11 12" key="1">
    <citation type="submission" date="2021-03" db="EMBL/GenBank/DDBJ databases">
        <title>Genomic Encyclopedia of Type Strains, Phase IV (KMG-IV): sequencing the most valuable type-strain genomes for metagenomic binning, comparative biology and taxonomic classification.</title>
        <authorList>
            <person name="Goeker M."/>
        </authorList>
    </citation>
    <scope>NUCLEOTIDE SEQUENCE [LARGE SCALE GENOMIC DNA]</scope>
    <source>
        <strain evidence="11 12">DSM 1289</strain>
    </source>
</reference>
<sequence length="103" mass="11823">MPQQSLIPVIAVWVVVFGLFYFLLMRPQKKRDKKLKEMRENLHVGDKVTTIGGIIATVAKVDEDNLTLEIGPSRTKVPFQKWAIGTVESRKEEVEVKEDKEEK</sequence>
<dbReference type="PRINTS" id="PR01853">
    <property type="entry name" value="YAJCTRNLCASE"/>
</dbReference>
<keyword evidence="4" id="KW-1003">Cell membrane</keyword>
<dbReference type="Proteomes" id="UP000767291">
    <property type="component" value="Unassembled WGS sequence"/>
</dbReference>
<evidence type="ECO:0000256" key="9">
    <source>
        <dbReference type="ARBA" id="ARBA00023136"/>
    </source>
</evidence>
<evidence type="ECO:0000256" key="8">
    <source>
        <dbReference type="ARBA" id="ARBA00023010"/>
    </source>
</evidence>
<evidence type="ECO:0000256" key="2">
    <source>
        <dbReference type="ARBA" id="ARBA00006742"/>
    </source>
</evidence>
<name>A0ABS4EBE9_9FIRM</name>
<dbReference type="NCBIfam" id="TIGR00739">
    <property type="entry name" value="yajC"/>
    <property type="match status" value="1"/>
</dbReference>
<evidence type="ECO:0000313" key="12">
    <source>
        <dbReference type="Proteomes" id="UP000767291"/>
    </source>
</evidence>
<dbReference type="SMART" id="SM01323">
    <property type="entry name" value="YajC"/>
    <property type="match status" value="1"/>
</dbReference>
<feature type="transmembrane region" description="Helical" evidence="10">
    <location>
        <begin position="6"/>
        <end position="24"/>
    </location>
</feature>
<evidence type="ECO:0000256" key="4">
    <source>
        <dbReference type="ARBA" id="ARBA00022475"/>
    </source>
</evidence>
<evidence type="ECO:0000256" key="3">
    <source>
        <dbReference type="ARBA" id="ARBA00022448"/>
    </source>
</evidence>
<dbReference type="PANTHER" id="PTHR33909">
    <property type="entry name" value="SEC TRANSLOCON ACCESSORY COMPLEX SUBUNIT YAJC"/>
    <property type="match status" value="1"/>
</dbReference>
<protein>
    <submittedName>
        <fullName evidence="11">Preprotein translocase subunit YajC</fullName>
    </submittedName>
</protein>